<dbReference type="EMBL" id="BPLR01012877">
    <property type="protein sequence ID" value="GIY57282.1"/>
    <property type="molecule type" value="Genomic_DNA"/>
</dbReference>
<dbReference type="Proteomes" id="UP001054945">
    <property type="component" value="Unassembled WGS sequence"/>
</dbReference>
<reference evidence="1 2" key="1">
    <citation type="submission" date="2021-06" db="EMBL/GenBank/DDBJ databases">
        <title>Caerostris extrusa draft genome.</title>
        <authorList>
            <person name="Kono N."/>
            <person name="Arakawa K."/>
        </authorList>
    </citation>
    <scope>NUCLEOTIDE SEQUENCE [LARGE SCALE GENOMIC DNA]</scope>
</reference>
<evidence type="ECO:0000313" key="2">
    <source>
        <dbReference type="Proteomes" id="UP001054945"/>
    </source>
</evidence>
<gene>
    <name evidence="1" type="ORF">CEXT_767761</name>
</gene>
<proteinExistence type="predicted"/>
<protein>
    <submittedName>
        <fullName evidence="1">Uncharacterized protein</fullName>
    </submittedName>
</protein>
<dbReference type="AlphaFoldDB" id="A0AAV4UHR7"/>
<comment type="caution">
    <text evidence="1">The sequence shown here is derived from an EMBL/GenBank/DDBJ whole genome shotgun (WGS) entry which is preliminary data.</text>
</comment>
<keyword evidence="2" id="KW-1185">Reference proteome</keyword>
<name>A0AAV4UHR7_CAEEX</name>
<evidence type="ECO:0000313" key="1">
    <source>
        <dbReference type="EMBL" id="GIY57282.1"/>
    </source>
</evidence>
<accession>A0AAV4UHR7</accession>
<organism evidence="1 2">
    <name type="scientific">Caerostris extrusa</name>
    <name type="common">Bark spider</name>
    <name type="synonym">Caerostris bankana</name>
    <dbReference type="NCBI Taxonomy" id="172846"/>
    <lineage>
        <taxon>Eukaryota</taxon>
        <taxon>Metazoa</taxon>
        <taxon>Ecdysozoa</taxon>
        <taxon>Arthropoda</taxon>
        <taxon>Chelicerata</taxon>
        <taxon>Arachnida</taxon>
        <taxon>Araneae</taxon>
        <taxon>Araneomorphae</taxon>
        <taxon>Entelegynae</taxon>
        <taxon>Araneoidea</taxon>
        <taxon>Araneidae</taxon>
        <taxon>Caerostris</taxon>
    </lineage>
</organism>
<sequence length="113" mass="12390">MFNCRGGLCIILSLPFNSFPRFTIGLCHVSIFHAFATKELQDLENFGGGRICINLLPLTAFATQAIKSIVTIASFICFATTNCRNSMAPFFLQTIEKSKGAKKSIIMKISFGS</sequence>